<dbReference type="Proteomes" id="UP001595824">
    <property type="component" value="Unassembled WGS sequence"/>
</dbReference>
<sequence length="92" mass="10092">MAKHYFQVDVPTWSAAQPERQGRHIFTGSADDGGQAVRLARMVCEATLAARAAGEPLPRRSPDGWGARGVRLGWELDWAAATVVPWRHNSLV</sequence>
<evidence type="ECO:0000313" key="2">
    <source>
        <dbReference type="Proteomes" id="UP001595824"/>
    </source>
</evidence>
<dbReference type="EMBL" id="JBHSDP010000029">
    <property type="protein sequence ID" value="MFC4332573.1"/>
    <property type="molecule type" value="Genomic_DNA"/>
</dbReference>
<accession>A0ABV8TQ09</accession>
<proteinExistence type="predicted"/>
<gene>
    <name evidence="1" type="ORF">ACFPC0_33370</name>
</gene>
<organism evidence="1 2">
    <name type="scientific">Streptomyces andamanensis</name>
    <dbReference type="NCBI Taxonomy" id="1565035"/>
    <lineage>
        <taxon>Bacteria</taxon>
        <taxon>Bacillati</taxon>
        <taxon>Actinomycetota</taxon>
        <taxon>Actinomycetes</taxon>
        <taxon>Kitasatosporales</taxon>
        <taxon>Streptomycetaceae</taxon>
        <taxon>Streptomyces</taxon>
    </lineage>
</organism>
<protein>
    <submittedName>
        <fullName evidence="1">Uncharacterized protein</fullName>
    </submittedName>
</protein>
<evidence type="ECO:0000313" key="1">
    <source>
        <dbReference type="EMBL" id="MFC4332573.1"/>
    </source>
</evidence>
<comment type="caution">
    <text evidence="1">The sequence shown here is derived from an EMBL/GenBank/DDBJ whole genome shotgun (WGS) entry which is preliminary data.</text>
</comment>
<name>A0ABV8TQ09_9ACTN</name>
<dbReference type="RefSeq" id="WP_018566665.1">
    <property type="nucleotide sequence ID" value="NZ_JBHSDP010000029.1"/>
</dbReference>
<reference evidence="2" key="1">
    <citation type="journal article" date="2019" name="Int. J. Syst. Evol. Microbiol.">
        <title>The Global Catalogue of Microorganisms (GCM) 10K type strain sequencing project: providing services to taxonomists for standard genome sequencing and annotation.</title>
        <authorList>
            <consortium name="The Broad Institute Genomics Platform"/>
            <consortium name="The Broad Institute Genome Sequencing Center for Infectious Disease"/>
            <person name="Wu L."/>
            <person name="Ma J."/>
        </authorList>
    </citation>
    <scope>NUCLEOTIDE SEQUENCE [LARGE SCALE GENOMIC DNA]</scope>
    <source>
        <strain evidence="2">PCU 347</strain>
    </source>
</reference>
<keyword evidence="2" id="KW-1185">Reference proteome</keyword>